<comment type="caution">
    <text evidence="1">The sequence shown here is derived from an EMBL/GenBank/DDBJ whole genome shotgun (WGS) entry which is preliminary data.</text>
</comment>
<sequence length="127" mass="14525">MWVELAMPRIDNSIGVVLLRNIQDVRYLIEDLLELKPTFFCGVPRVFDRAYTGIMDKISSGGALKKTLFQCAYNYLLRNLKKVLQENKATPLLDRLVFYKVLQKAVAECVLYDGNCWCAHANHQGKA</sequence>
<dbReference type="Proteomes" id="UP001642360">
    <property type="component" value="Unassembled WGS sequence"/>
</dbReference>
<proteinExistence type="predicted"/>
<evidence type="ECO:0000313" key="2">
    <source>
        <dbReference type="Proteomes" id="UP001642360"/>
    </source>
</evidence>
<gene>
    <name evidence="1" type="ORF">ILEXP_LOCUS8008</name>
</gene>
<dbReference type="PANTHER" id="PTHR43272">
    <property type="entry name" value="LONG-CHAIN-FATTY-ACID--COA LIGASE"/>
    <property type="match status" value="1"/>
</dbReference>
<dbReference type="PANTHER" id="PTHR43272:SF4">
    <property type="entry name" value="LONG CHAIN ACYL-COA SYNTHETASE 2"/>
    <property type="match status" value="1"/>
</dbReference>
<dbReference type="EMBL" id="CAUOFW020001056">
    <property type="protein sequence ID" value="CAK9140548.1"/>
    <property type="molecule type" value="Genomic_DNA"/>
</dbReference>
<reference evidence="1 2" key="1">
    <citation type="submission" date="2024-02" db="EMBL/GenBank/DDBJ databases">
        <authorList>
            <person name="Vignale AGUSTIN F."/>
            <person name="Sosa J E."/>
            <person name="Modenutti C."/>
        </authorList>
    </citation>
    <scope>NUCLEOTIDE SEQUENCE [LARGE SCALE GENOMIC DNA]</scope>
</reference>
<protein>
    <submittedName>
        <fullName evidence="1">Uncharacterized protein</fullName>
    </submittedName>
</protein>
<dbReference type="GO" id="GO:0016877">
    <property type="term" value="F:ligase activity, forming carbon-sulfur bonds"/>
    <property type="evidence" value="ECO:0007669"/>
    <property type="project" value="UniProtKB-ARBA"/>
</dbReference>
<keyword evidence="2" id="KW-1185">Reference proteome</keyword>
<organism evidence="1 2">
    <name type="scientific">Ilex paraguariensis</name>
    <name type="common">yerba mate</name>
    <dbReference type="NCBI Taxonomy" id="185542"/>
    <lineage>
        <taxon>Eukaryota</taxon>
        <taxon>Viridiplantae</taxon>
        <taxon>Streptophyta</taxon>
        <taxon>Embryophyta</taxon>
        <taxon>Tracheophyta</taxon>
        <taxon>Spermatophyta</taxon>
        <taxon>Magnoliopsida</taxon>
        <taxon>eudicotyledons</taxon>
        <taxon>Gunneridae</taxon>
        <taxon>Pentapetalae</taxon>
        <taxon>asterids</taxon>
        <taxon>campanulids</taxon>
        <taxon>Aquifoliales</taxon>
        <taxon>Aquifoliaceae</taxon>
        <taxon>Ilex</taxon>
    </lineage>
</organism>
<evidence type="ECO:0000313" key="1">
    <source>
        <dbReference type="EMBL" id="CAK9140548.1"/>
    </source>
</evidence>
<name>A0ABC8RCY7_9AQUA</name>
<dbReference type="AlphaFoldDB" id="A0ABC8RCY7"/>
<accession>A0ABC8RCY7</accession>